<organism evidence="10 11">
    <name type="scientific">Xanthomonas citri pv. citri</name>
    <dbReference type="NCBI Taxonomy" id="611301"/>
    <lineage>
        <taxon>Bacteria</taxon>
        <taxon>Pseudomonadati</taxon>
        <taxon>Pseudomonadota</taxon>
        <taxon>Gammaproteobacteria</taxon>
        <taxon>Lysobacterales</taxon>
        <taxon>Lysobacteraceae</taxon>
        <taxon>Xanthomonas</taxon>
    </lineage>
</organism>
<dbReference type="KEGG" id="xcw:J162_02728"/>
<evidence type="ECO:0000256" key="4">
    <source>
        <dbReference type="ARBA" id="ARBA00022881"/>
    </source>
</evidence>
<dbReference type="KEGG" id="xcr:J163_02723"/>
<keyword evidence="4" id="KW-0267">Excision nuclease</keyword>
<dbReference type="PANTHER" id="PTHR30562:SF10">
    <property type="entry name" value="EXCINUCLEASE CHO"/>
    <property type="match status" value="1"/>
</dbReference>
<keyword evidence="3 10" id="KW-0378">Hydrolase</keyword>
<dbReference type="GO" id="GO:0009380">
    <property type="term" value="C:excinuclease repair complex"/>
    <property type="evidence" value="ECO:0007669"/>
    <property type="project" value="TreeGrafter"/>
</dbReference>
<dbReference type="SUPFAM" id="SSF82771">
    <property type="entry name" value="GIY-YIG endonuclease"/>
    <property type="match status" value="1"/>
</dbReference>
<dbReference type="RefSeq" id="WP_011051675.1">
    <property type="nucleotide sequence ID" value="NZ_CAVLHM010000025.1"/>
</dbReference>
<dbReference type="KEGG" id="xcu:J159_02724"/>
<dbReference type="GO" id="GO:0016787">
    <property type="term" value="F:hydrolase activity"/>
    <property type="evidence" value="ECO:0007669"/>
    <property type="project" value="UniProtKB-KW"/>
</dbReference>
<evidence type="ECO:0000313" key="11">
    <source>
        <dbReference type="Proteomes" id="UP000052230"/>
    </source>
</evidence>
<reference evidence="10 11" key="1">
    <citation type="submission" date="2014-09" db="EMBL/GenBank/DDBJ databases">
        <authorList>
            <person name="Regsiter A."/>
        </authorList>
    </citation>
    <scope>NUCLEOTIDE SEQUENCE [LARGE SCALE GENOMIC DNA]</scope>
</reference>
<keyword evidence="6" id="KW-0742">SOS response</keyword>
<keyword evidence="1" id="KW-0227">DNA damage</keyword>
<dbReference type="GO" id="GO:0006289">
    <property type="term" value="P:nucleotide-excision repair"/>
    <property type="evidence" value="ECO:0007669"/>
    <property type="project" value="InterPro"/>
</dbReference>
<dbReference type="AlphaFoldDB" id="A0A0U5GAF5"/>
<dbReference type="GO" id="GO:0009432">
    <property type="term" value="P:SOS response"/>
    <property type="evidence" value="ECO:0007669"/>
    <property type="project" value="UniProtKB-KW"/>
</dbReference>
<dbReference type="KEGG" id="xcn:J169_02736"/>
<dbReference type="KEGG" id="xcm:J164_02725"/>
<gene>
    <name evidence="10" type="primary">cho</name>
    <name evidence="10" type="ORF">XAC3562_490039</name>
</gene>
<dbReference type="PANTHER" id="PTHR30562">
    <property type="entry name" value="UVRC/OXIDOREDUCTASE"/>
    <property type="match status" value="1"/>
</dbReference>
<comment type="caution">
    <text evidence="10">The sequence shown here is derived from an EMBL/GenBank/DDBJ whole genome shotgun (WGS) entry which is preliminary data.</text>
</comment>
<dbReference type="KEGG" id="xcf:J172_02730"/>
<dbReference type="InterPro" id="IPR000305">
    <property type="entry name" value="GIY-YIG_endonuc"/>
</dbReference>
<dbReference type="InterPro" id="IPR047296">
    <property type="entry name" value="GIY-YIG_UvrC_Cho"/>
</dbReference>
<evidence type="ECO:0000256" key="3">
    <source>
        <dbReference type="ARBA" id="ARBA00022801"/>
    </source>
</evidence>
<evidence type="ECO:0000256" key="1">
    <source>
        <dbReference type="ARBA" id="ARBA00022763"/>
    </source>
</evidence>
<dbReference type="InterPro" id="IPR050066">
    <property type="entry name" value="UvrABC_protein_C"/>
</dbReference>
<accession>A0A0U5GAF5</accession>
<keyword evidence="11" id="KW-1185">Reference proteome</keyword>
<dbReference type="Gene3D" id="3.40.1440.10">
    <property type="entry name" value="GIY-YIG endonuclease"/>
    <property type="match status" value="1"/>
</dbReference>
<evidence type="ECO:0000256" key="8">
    <source>
        <dbReference type="ARBA" id="ARBA00042138"/>
    </source>
</evidence>
<dbReference type="PROSITE" id="PS50164">
    <property type="entry name" value="GIY_YIG"/>
    <property type="match status" value="1"/>
</dbReference>
<dbReference type="CDD" id="cd10434">
    <property type="entry name" value="GIY-YIG_UvrC_Cho"/>
    <property type="match status" value="1"/>
</dbReference>
<sequence>MARSERVRRALGAVEYAYPDHLRSTLATLPTTAGVYLFHGKDSGLPLYIGKSINLRMRVMDHFRTPREASLLRQTRRISVFEMAGDLGAQLLESQLIKSMRPLYNQKLRRVPRQFSIRLYCGEVSIVHSAERDPAVTPWLYGLYSSPRAAKEALRRLADRDRLCYGLLGLERATDGRPCFRAMLERCAGACHGAESLGDHETRLRAALQHLEQVVWPFPGAVALMEEGKQLRQFHVLRDWHYLGSATSLATARKLQSTPGDFDRDCYRILRKGLQTHLHNVVLL</sequence>
<evidence type="ECO:0000256" key="9">
    <source>
        <dbReference type="ARBA" id="ARBA00042732"/>
    </source>
</evidence>
<evidence type="ECO:0000256" key="5">
    <source>
        <dbReference type="ARBA" id="ARBA00023204"/>
    </source>
</evidence>
<evidence type="ECO:0000313" key="10">
    <source>
        <dbReference type="EMBL" id="CEG16955.1"/>
    </source>
</evidence>
<evidence type="ECO:0000256" key="6">
    <source>
        <dbReference type="ARBA" id="ARBA00023236"/>
    </source>
</evidence>
<proteinExistence type="predicted"/>
<keyword evidence="5" id="KW-0234">DNA repair</keyword>
<dbReference type="InterPro" id="IPR035901">
    <property type="entry name" value="GIY-YIG_endonuc_sf"/>
</dbReference>
<dbReference type="SMART" id="SM00465">
    <property type="entry name" value="GIYc"/>
    <property type="match status" value="1"/>
</dbReference>
<evidence type="ECO:0000256" key="2">
    <source>
        <dbReference type="ARBA" id="ARBA00022769"/>
    </source>
</evidence>
<dbReference type="GO" id="GO:0004518">
    <property type="term" value="F:nuclease activity"/>
    <property type="evidence" value="ECO:0007669"/>
    <property type="project" value="UniProtKB-KW"/>
</dbReference>
<dbReference type="OMA" id="RVMSHFR"/>
<dbReference type="EMBL" id="CCXZ01000143">
    <property type="protein sequence ID" value="CEG16955.1"/>
    <property type="molecule type" value="Genomic_DNA"/>
</dbReference>
<protein>
    <recommendedName>
        <fullName evidence="7">Excinuclease cho</fullName>
    </recommendedName>
    <alternativeName>
        <fullName evidence="9">Endonuclease cho</fullName>
    </alternativeName>
    <alternativeName>
        <fullName evidence="8">UvrC homolog protein</fullName>
    </alternativeName>
</protein>
<keyword evidence="2" id="KW-0228">DNA excision</keyword>
<dbReference type="NCBIfam" id="NF007833">
    <property type="entry name" value="PRK10545.1"/>
    <property type="match status" value="1"/>
</dbReference>
<evidence type="ECO:0000256" key="7">
    <source>
        <dbReference type="ARBA" id="ARBA00040756"/>
    </source>
</evidence>
<dbReference type="Proteomes" id="UP000052230">
    <property type="component" value="Unassembled WGS sequence"/>
</dbReference>
<name>A0A0U5GAF5_XANCI</name>